<reference evidence="1" key="1">
    <citation type="submission" date="2023-06" db="EMBL/GenBank/DDBJ databases">
        <title>Genomic analysis of the entomopathogenic nematode Steinernema hermaphroditum.</title>
        <authorList>
            <person name="Schwarz E.M."/>
            <person name="Heppert J.K."/>
            <person name="Baniya A."/>
            <person name="Schwartz H.T."/>
            <person name="Tan C.-H."/>
            <person name="Antoshechkin I."/>
            <person name="Sternberg P.W."/>
            <person name="Goodrich-Blair H."/>
            <person name="Dillman A.R."/>
        </authorList>
    </citation>
    <scope>NUCLEOTIDE SEQUENCE</scope>
    <source>
        <strain evidence="1">PS9179</strain>
        <tissue evidence="1">Whole animal</tissue>
    </source>
</reference>
<dbReference type="AlphaFoldDB" id="A0AA39IR69"/>
<dbReference type="Proteomes" id="UP001175271">
    <property type="component" value="Unassembled WGS sequence"/>
</dbReference>
<evidence type="ECO:0000313" key="1">
    <source>
        <dbReference type="EMBL" id="KAK0428216.1"/>
    </source>
</evidence>
<organism evidence="1 2">
    <name type="scientific">Steinernema hermaphroditum</name>
    <dbReference type="NCBI Taxonomy" id="289476"/>
    <lineage>
        <taxon>Eukaryota</taxon>
        <taxon>Metazoa</taxon>
        <taxon>Ecdysozoa</taxon>
        <taxon>Nematoda</taxon>
        <taxon>Chromadorea</taxon>
        <taxon>Rhabditida</taxon>
        <taxon>Tylenchina</taxon>
        <taxon>Panagrolaimomorpha</taxon>
        <taxon>Strongyloidoidea</taxon>
        <taxon>Steinernematidae</taxon>
        <taxon>Steinernema</taxon>
    </lineage>
</organism>
<protein>
    <submittedName>
        <fullName evidence="1">Uncharacterized protein</fullName>
    </submittedName>
</protein>
<evidence type="ECO:0000313" key="2">
    <source>
        <dbReference type="Proteomes" id="UP001175271"/>
    </source>
</evidence>
<accession>A0AA39IR69</accession>
<proteinExistence type="predicted"/>
<comment type="caution">
    <text evidence="1">The sequence shown here is derived from an EMBL/GenBank/DDBJ whole genome shotgun (WGS) entry which is preliminary data.</text>
</comment>
<name>A0AA39IR69_9BILA</name>
<gene>
    <name evidence="1" type="ORF">QR680_010680</name>
</gene>
<keyword evidence="2" id="KW-1185">Reference proteome</keyword>
<sequence length="202" mass="23236">MQRSMLQTDLSKVPIEQLHRINKMKSLLNTSATKLITEKTPFDMGSMSPALKTEFTRVRSVLDFNRIFSCFVGIPFPQECFVFDRNGRINALKSIKRAEKHLHPIVVFMYYIGTGLVDELNEAWDNCHGFGQEQLLRSPCLLVAFFSRLCATGHKPHAYHAHKVYLHAIYHQMEDVATYLSKEYKLFANLPRIIPVKPPSPL</sequence>
<dbReference type="EMBL" id="JAUCMV010000001">
    <property type="protein sequence ID" value="KAK0428216.1"/>
    <property type="molecule type" value="Genomic_DNA"/>
</dbReference>